<evidence type="ECO:0000256" key="1">
    <source>
        <dbReference type="PROSITE-ProRule" id="PRU00409"/>
    </source>
</evidence>
<feature type="domain" description="ATP-grasp" evidence="2">
    <location>
        <begin position="216"/>
        <end position="452"/>
    </location>
</feature>
<reference evidence="3 4" key="1">
    <citation type="submission" date="2017-07" db="EMBL/GenBank/DDBJ databases">
        <title>The complete genome sequence of Bacillus mesonae strain H20-5, an efficient strain improving plant abiotic stress resistance.</title>
        <authorList>
            <person name="Kim S.Y."/>
            <person name="Song H."/>
            <person name="Sang M.K."/>
            <person name="Weon H.-Y."/>
            <person name="Song J."/>
        </authorList>
    </citation>
    <scope>NUCLEOTIDE SEQUENCE [LARGE SCALE GENOMIC DNA]</scope>
    <source>
        <strain evidence="3 4">H20-5</strain>
    </source>
</reference>
<dbReference type="Pfam" id="PF14398">
    <property type="entry name" value="ATPgrasp_YheCD"/>
    <property type="match status" value="1"/>
</dbReference>
<dbReference type="GO" id="GO:0046872">
    <property type="term" value="F:metal ion binding"/>
    <property type="evidence" value="ECO:0007669"/>
    <property type="project" value="InterPro"/>
</dbReference>
<dbReference type="AlphaFoldDB" id="A0A3Q9QR16"/>
<dbReference type="KEGG" id="nmk:CHR53_07795"/>
<dbReference type="STRING" id="1193713.GCA_001636315_04000"/>
<organism evidence="3 4">
    <name type="scientific">Neobacillus mesonae</name>
    <dbReference type="NCBI Taxonomy" id="1193713"/>
    <lineage>
        <taxon>Bacteria</taxon>
        <taxon>Bacillati</taxon>
        <taxon>Bacillota</taxon>
        <taxon>Bacilli</taxon>
        <taxon>Bacillales</taxon>
        <taxon>Bacillaceae</taxon>
        <taxon>Neobacillus</taxon>
    </lineage>
</organism>
<dbReference type="EMBL" id="CP022572">
    <property type="protein sequence ID" value="AZU61166.1"/>
    <property type="molecule type" value="Genomic_DNA"/>
</dbReference>
<sequence>MFMSLTLIPITVTMRKTANPHDQLMQISKKLMKQLNISDSKNISIEIGKTSIIMNIQPIDIPTNEIILPENVMSNFRLPVQNYRFLASFQPDSQTLKLGPVVGLLTNFHLKENDEPNFRSVHKFCEELHHVISGNGGFFYVFSYENFLTKGYYFQEEKWISVEPPLPDVIYNRIHSRILEKKISFQEFRQDLELLMIPLFNDRFLSKWEVYDQIHNESPLKKAIPETKIFSKENLIELAQKYETLFIKPIHGSQGKNIIKLIRDNENRFTYRASLTGGHEQPETYYSLEDIYKHLKPILQNRIYIVQQGIPFMTKDFRTMDFRVLCHKKHPLMWDITSIVARIGADQEFVSNLARGGTLIRPLDALRTCFDAKQGKKVLSEIKDLALKIAASISSQTHGMFGELGIDIGVDIDGKPWLIEVNSKPSKSFEENQEKIRPSAKAIVRFCTTLVFDLNPEGEVG</sequence>
<keyword evidence="1" id="KW-0067">ATP-binding</keyword>
<dbReference type="OrthoDB" id="7869153at2"/>
<proteinExistence type="predicted"/>
<evidence type="ECO:0000313" key="3">
    <source>
        <dbReference type="EMBL" id="AZU61166.1"/>
    </source>
</evidence>
<protein>
    <recommendedName>
        <fullName evidence="2">ATP-grasp domain-containing protein</fullName>
    </recommendedName>
</protein>
<dbReference type="InterPro" id="IPR026838">
    <property type="entry name" value="YheC/D"/>
</dbReference>
<keyword evidence="1" id="KW-0547">Nucleotide-binding</keyword>
<keyword evidence="4" id="KW-1185">Reference proteome</keyword>
<evidence type="ECO:0000313" key="4">
    <source>
        <dbReference type="Proteomes" id="UP000282892"/>
    </source>
</evidence>
<dbReference type="PROSITE" id="PS50975">
    <property type="entry name" value="ATP_GRASP"/>
    <property type="match status" value="1"/>
</dbReference>
<accession>A0A3Q9QR16</accession>
<dbReference type="GO" id="GO:0005524">
    <property type="term" value="F:ATP binding"/>
    <property type="evidence" value="ECO:0007669"/>
    <property type="project" value="UniProtKB-UniRule"/>
</dbReference>
<dbReference type="InterPro" id="IPR011761">
    <property type="entry name" value="ATP-grasp"/>
</dbReference>
<dbReference type="Proteomes" id="UP000282892">
    <property type="component" value="Chromosome"/>
</dbReference>
<dbReference type="SUPFAM" id="SSF56059">
    <property type="entry name" value="Glutathione synthetase ATP-binding domain-like"/>
    <property type="match status" value="1"/>
</dbReference>
<dbReference type="Gene3D" id="3.30.470.20">
    <property type="entry name" value="ATP-grasp fold, B domain"/>
    <property type="match status" value="1"/>
</dbReference>
<evidence type="ECO:0000259" key="2">
    <source>
        <dbReference type="PROSITE" id="PS50975"/>
    </source>
</evidence>
<gene>
    <name evidence="3" type="ORF">CHR53_07795</name>
</gene>
<name>A0A3Q9QR16_9BACI</name>